<evidence type="ECO:0000259" key="1">
    <source>
        <dbReference type="SMART" id="SM00471"/>
    </source>
</evidence>
<dbReference type="InterPro" id="IPR003607">
    <property type="entry name" value="HD/PDEase_dom"/>
</dbReference>
<name>A0A938X0T2_9CLOT</name>
<dbReference type="Gene3D" id="1.10.3210.10">
    <property type="entry name" value="Hypothetical protein af1432"/>
    <property type="match status" value="1"/>
</dbReference>
<dbReference type="RefSeq" id="WP_204908320.1">
    <property type="nucleotide sequence ID" value="NZ_JACJLV010000008.1"/>
</dbReference>
<reference evidence="2" key="1">
    <citation type="submission" date="2020-08" db="EMBL/GenBank/DDBJ databases">
        <authorList>
            <person name="Cejkova D."/>
            <person name="Kubasova T."/>
            <person name="Jahodarova E."/>
            <person name="Rychlik I."/>
        </authorList>
    </citation>
    <scope>NUCLEOTIDE SEQUENCE</scope>
    <source>
        <strain evidence="2">An420c</strain>
    </source>
</reference>
<dbReference type="AlphaFoldDB" id="A0A938X0T2"/>
<organism evidence="2 3">
    <name type="scientific">Mordavella massiliensis</name>
    <dbReference type="NCBI Taxonomy" id="1871024"/>
    <lineage>
        <taxon>Bacteria</taxon>
        <taxon>Bacillati</taxon>
        <taxon>Bacillota</taxon>
        <taxon>Clostridia</taxon>
        <taxon>Eubacteriales</taxon>
        <taxon>Clostridiaceae</taxon>
        <taxon>Mordavella</taxon>
    </lineage>
</organism>
<evidence type="ECO:0000313" key="3">
    <source>
        <dbReference type="Proteomes" id="UP000713880"/>
    </source>
</evidence>
<gene>
    <name evidence="2" type="ORF">H6A13_03975</name>
</gene>
<sequence>MDPVTEEGNEKNLFSRKMTAIWKHPLFQSSFQRIQEWEKDRIYCRHGMEHFLDTARIAYIRSLEENIPVSKDQIYAAALLHDIGKWQQYEDGTPHEIASARIASCILKDIVTTAEAFPGGAWFSPEDIRQILTAIRGHRTLRSGAEPLERLLYESDKASRACFHCAAKGSCDWPETKKNKEIFI</sequence>
<dbReference type="InterPro" id="IPR006674">
    <property type="entry name" value="HD_domain"/>
</dbReference>
<protein>
    <submittedName>
        <fullName evidence="2">HD domain-containing protein</fullName>
    </submittedName>
</protein>
<dbReference type="SMART" id="SM00471">
    <property type="entry name" value="HDc"/>
    <property type="match status" value="1"/>
</dbReference>
<comment type="caution">
    <text evidence="2">The sequence shown here is derived from an EMBL/GenBank/DDBJ whole genome shotgun (WGS) entry which is preliminary data.</text>
</comment>
<keyword evidence="3" id="KW-1185">Reference proteome</keyword>
<dbReference type="EMBL" id="JACJLV010000008">
    <property type="protein sequence ID" value="MBM6826267.1"/>
    <property type="molecule type" value="Genomic_DNA"/>
</dbReference>
<dbReference type="Proteomes" id="UP000713880">
    <property type="component" value="Unassembled WGS sequence"/>
</dbReference>
<proteinExistence type="predicted"/>
<dbReference type="Pfam" id="PF01966">
    <property type="entry name" value="HD"/>
    <property type="match status" value="1"/>
</dbReference>
<accession>A0A938X0T2</accession>
<feature type="domain" description="HD/PDEase" evidence="1">
    <location>
        <begin position="43"/>
        <end position="170"/>
    </location>
</feature>
<evidence type="ECO:0000313" key="2">
    <source>
        <dbReference type="EMBL" id="MBM6826267.1"/>
    </source>
</evidence>
<reference evidence="2" key="2">
    <citation type="journal article" date="2021" name="Sci. Rep.">
        <title>The distribution of antibiotic resistance genes in chicken gut microbiota commensals.</title>
        <authorList>
            <person name="Juricova H."/>
            <person name="Matiasovicova J."/>
            <person name="Kubasova T."/>
            <person name="Cejkova D."/>
            <person name="Rychlik I."/>
        </authorList>
    </citation>
    <scope>NUCLEOTIDE SEQUENCE</scope>
    <source>
        <strain evidence="2">An420c</strain>
    </source>
</reference>
<dbReference type="SUPFAM" id="SSF109604">
    <property type="entry name" value="HD-domain/PDEase-like"/>
    <property type="match status" value="1"/>
</dbReference>